<dbReference type="PANTHER" id="PTHR46394">
    <property type="entry name" value="ANNEXIN"/>
    <property type="match status" value="1"/>
</dbReference>
<dbReference type="PROSITE" id="PS51635">
    <property type="entry name" value="PNPLA"/>
    <property type="match status" value="1"/>
</dbReference>
<dbReference type="AlphaFoldDB" id="A0A2S9VD67"/>
<feature type="short sequence motif" description="GXSXG" evidence="2">
    <location>
        <begin position="39"/>
        <end position="43"/>
    </location>
</feature>
<dbReference type="RefSeq" id="WP_105933882.1">
    <property type="nucleotide sequence ID" value="NZ_PVNP01000051.1"/>
</dbReference>
<keyword evidence="1 2" id="KW-0443">Lipid metabolism</keyword>
<organism evidence="4 5">
    <name type="scientific">Alteromonas alba</name>
    <dbReference type="NCBI Taxonomy" id="2079529"/>
    <lineage>
        <taxon>Bacteria</taxon>
        <taxon>Pseudomonadati</taxon>
        <taxon>Pseudomonadota</taxon>
        <taxon>Gammaproteobacteria</taxon>
        <taxon>Alteromonadales</taxon>
        <taxon>Alteromonadaceae</taxon>
        <taxon>Alteromonas/Salinimonas group</taxon>
        <taxon>Alteromonas</taxon>
    </lineage>
</organism>
<reference evidence="5" key="1">
    <citation type="journal article" date="2020" name="Int. J. Syst. Evol. Microbiol.">
        <title>Alteromonas alba sp. nov., a marine bacterium isolated from the seawater of the West Pacific Ocean.</title>
        <authorList>
            <person name="Sun C."/>
            <person name="Wu Y.-H."/>
            <person name="Xamxidin M."/>
            <person name="Cheng H."/>
            <person name="Xu X.-W."/>
        </authorList>
    </citation>
    <scope>NUCLEOTIDE SEQUENCE [LARGE SCALE GENOMIC DNA]</scope>
    <source>
        <strain evidence="5">190</strain>
    </source>
</reference>
<evidence type="ECO:0000259" key="3">
    <source>
        <dbReference type="PROSITE" id="PS51635"/>
    </source>
</evidence>
<feature type="active site" description="Nucleophile" evidence="2">
    <location>
        <position position="41"/>
    </location>
</feature>
<dbReference type="Proteomes" id="UP000238949">
    <property type="component" value="Unassembled WGS sequence"/>
</dbReference>
<dbReference type="EMBL" id="PVNP01000051">
    <property type="protein sequence ID" value="PRO74412.1"/>
    <property type="molecule type" value="Genomic_DNA"/>
</dbReference>
<dbReference type="InterPro" id="IPR052580">
    <property type="entry name" value="Lipid_Hydrolase"/>
</dbReference>
<keyword evidence="5" id="KW-1185">Reference proteome</keyword>
<dbReference type="Pfam" id="PF01734">
    <property type="entry name" value="Patatin"/>
    <property type="match status" value="1"/>
</dbReference>
<evidence type="ECO:0000256" key="2">
    <source>
        <dbReference type="PROSITE-ProRule" id="PRU01161"/>
    </source>
</evidence>
<dbReference type="GO" id="GO:0016042">
    <property type="term" value="P:lipid catabolic process"/>
    <property type="evidence" value="ECO:0007669"/>
    <property type="project" value="UniProtKB-UniRule"/>
</dbReference>
<feature type="short sequence motif" description="DGA/G" evidence="2">
    <location>
        <begin position="162"/>
        <end position="164"/>
    </location>
</feature>
<feature type="active site" description="Proton acceptor" evidence="2">
    <location>
        <position position="162"/>
    </location>
</feature>
<dbReference type="InterPro" id="IPR016035">
    <property type="entry name" value="Acyl_Trfase/lysoPLipase"/>
</dbReference>
<dbReference type="SUPFAM" id="SSF52151">
    <property type="entry name" value="FabD/lysophospholipase-like"/>
    <property type="match status" value="1"/>
</dbReference>
<sequence length="282" mass="31604">MATQQIVPIFSGGGTRLLAHIGILKALEELEVNFNSLVGISGGSIVASLHSYGMTNKALYDLAVNTDFRQFRDFSIFRLLRHGGLSSGIKFEQWMDQQLDGMTFSEAPIPLHILATDVNGGGPVIFSKETSPNMKVSHAVRCSMSIPLLFSYTVYEQHLLVDGAILSEDALFRDWQQDGTPNICFRLRSEAREQPFNPKRRFVLPQYIGMLIRTFMTALSREYVHAEYWHNTLVINTGTASSVDFDMSYEDKLCLFKQGYETAMNFLPVKLSKLNTSQPSAG</sequence>
<proteinExistence type="predicted"/>
<dbReference type="PANTHER" id="PTHR46394:SF1">
    <property type="entry name" value="PNPLA DOMAIN-CONTAINING PROTEIN"/>
    <property type="match status" value="1"/>
</dbReference>
<gene>
    <name evidence="4" type="ORF">C6Y40_06505</name>
</gene>
<dbReference type="InterPro" id="IPR002641">
    <property type="entry name" value="PNPLA_dom"/>
</dbReference>
<dbReference type="OrthoDB" id="5290098at2"/>
<evidence type="ECO:0000256" key="1">
    <source>
        <dbReference type="ARBA" id="ARBA00023098"/>
    </source>
</evidence>
<name>A0A2S9VD67_9ALTE</name>
<keyword evidence="2" id="KW-0378">Hydrolase</keyword>
<dbReference type="GO" id="GO:0016787">
    <property type="term" value="F:hydrolase activity"/>
    <property type="evidence" value="ECO:0007669"/>
    <property type="project" value="UniProtKB-UniRule"/>
</dbReference>
<dbReference type="Gene3D" id="3.40.1090.10">
    <property type="entry name" value="Cytosolic phospholipase A2 catalytic domain"/>
    <property type="match status" value="1"/>
</dbReference>
<accession>A0A2S9VD67</accession>
<comment type="caution">
    <text evidence="4">The sequence shown here is derived from an EMBL/GenBank/DDBJ whole genome shotgun (WGS) entry which is preliminary data.</text>
</comment>
<keyword evidence="2" id="KW-0442">Lipid degradation</keyword>
<evidence type="ECO:0000313" key="5">
    <source>
        <dbReference type="Proteomes" id="UP000238949"/>
    </source>
</evidence>
<evidence type="ECO:0000313" key="4">
    <source>
        <dbReference type="EMBL" id="PRO74412.1"/>
    </source>
</evidence>
<comment type="caution">
    <text evidence="2">Lacks conserved residue(s) required for the propagation of feature annotation.</text>
</comment>
<feature type="domain" description="PNPLA" evidence="3">
    <location>
        <begin position="8"/>
        <end position="176"/>
    </location>
</feature>
<protein>
    <submittedName>
        <fullName evidence="4">Phospholipase</fullName>
    </submittedName>
</protein>